<evidence type="ECO:0000256" key="1">
    <source>
        <dbReference type="ARBA" id="ARBA00022737"/>
    </source>
</evidence>
<keyword evidence="1" id="KW-0677">Repeat</keyword>
<keyword evidence="2" id="KW-0802">TPR repeat</keyword>
<evidence type="ECO:0000256" key="2">
    <source>
        <dbReference type="ARBA" id="ARBA00022803"/>
    </source>
</evidence>
<dbReference type="InterPro" id="IPR011990">
    <property type="entry name" value="TPR-like_helical_dom_sf"/>
</dbReference>
<reference evidence="3" key="1">
    <citation type="submission" date="2022-08" db="EMBL/GenBank/DDBJ databases">
        <title>Genome Sequence of the sulphate-reducing bacterium, Pseudodesulfovibrio portus JCM14722.</title>
        <authorList>
            <person name="Kondo R."/>
            <person name="Kataoka T."/>
        </authorList>
    </citation>
    <scope>NUCLEOTIDE SEQUENCE</scope>
    <source>
        <strain evidence="3">JCM 14722</strain>
    </source>
</reference>
<protein>
    <recommendedName>
        <fullName evidence="5">Tetratricopeptide repeat protein</fullName>
    </recommendedName>
</protein>
<keyword evidence="4" id="KW-1185">Reference proteome</keyword>
<gene>
    <name evidence="3" type="ORF">JCM14722_15360</name>
</gene>
<evidence type="ECO:0000313" key="3">
    <source>
        <dbReference type="EMBL" id="BDQ33994.1"/>
    </source>
</evidence>
<dbReference type="Pfam" id="PF13424">
    <property type="entry name" value="TPR_12"/>
    <property type="match status" value="3"/>
</dbReference>
<dbReference type="PANTHER" id="PTHR45641">
    <property type="entry name" value="TETRATRICOPEPTIDE REPEAT PROTEIN (AFU_ORTHOLOGUE AFUA_6G03870)"/>
    <property type="match status" value="1"/>
</dbReference>
<name>A0ABM8ARD8_9BACT</name>
<sequence>MTENPTPRTPADIMAAVTEVERQAPGGAEALYMAAMLADSPLPYDFALAMDGTPHNPALINPAAAFFATTALFEPLVELDLVRTDADARIFTLPRDVRDALRDALDPEQTLEWAGRAVYGLNLILPDAEPQNWPTVQWLMPHVHACRDLAGDIGLTTAAANRVLHQAGFSLHHQQRHQEAAALLEAAMAVDVLLKTDRHPDIAADLEGLGTVYWAGGDLERAEAAFTECLRLQKEIFTEDNPVIVSVLNSLGVVRQALGRAEEAEQAFIECMRVLEATHGADHPATASCLSNMALLLEAEDRSGEALDAANRALGINRAAYGEDHPEVASDHNTVALMLERTGETAGAEEHFRKSLDIRERIYGPDHPETAQALCNLALLLSATGREGESLDLFDAGLGAYETSLGPNHPLMEPALNNFIMLLERLAATGDEVLRSRAESRLKAIVGKGGA</sequence>
<dbReference type="EMBL" id="AP026708">
    <property type="protein sequence ID" value="BDQ33994.1"/>
    <property type="molecule type" value="Genomic_DNA"/>
</dbReference>
<organism evidence="3 4">
    <name type="scientific">Pseudodesulfovibrio portus</name>
    <dbReference type="NCBI Taxonomy" id="231439"/>
    <lineage>
        <taxon>Bacteria</taxon>
        <taxon>Pseudomonadati</taxon>
        <taxon>Thermodesulfobacteriota</taxon>
        <taxon>Desulfovibrionia</taxon>
        <taxon>Desulfovibrionales</taxon>
        <taxon>Desulfovibrionaceae</taxon>
    </lineage>
</organism>
<dbReference type="RefSeq" id="WP_264984042.1">
    <property type="nucleotide sequence ID" value="NZ_AP026708.1"/>
</dbReference>
<evidence type="ECO:0000313" key="4">
    <source>
        <dbReference type="Proteomes" id="UP001061361"/>
    </source>
</evidence>
<dbReference type="InterPro" id="IPR019734">
    <property type="entry name" value="TPR_rpt"/>
</dbReference>
<evidence type="ECO:0008006" key="5">
    <source>
        <dbReference type="Google" id="ProtNLM"/>
    </source>
</evidence>
<accession>A0ABM8ARD8</accession>
<dbReference type="SUPFAM" id="SSF48452">
    <property type="entry name" value="TPR-like"/>
    <property type="match status" value="2"/>
</dbReference>
<proteinExistence type="predicted"/>
<dbReference type="PANTHER" id="PTHR45641:SF19">
    <property type="entry name" value="NEPHROCYSTIN-3"/>
    <property type="match status" value="1"/>
</dbReference>
<dbReference type="Gene3D" id="1.25.40.10">
    <property type="entry name" value="Tetratricopeptide repeat domain"/>
    <property type="match status" value="2"/>
</dbReference>
<dbReference type="SMART" id="SM00028">
    <property type="entry name" value="TPR"/>
    <property type="match status" value="6"/>
</dbReference>
<dbReference type="Proteomes" id="UP001061361">
    <property type="component" value="Chromosome"/>
</dbReference>